<dbReference type="Gene3D" id="3.60.10.10">
    <property type="entry name" value="Endonuclease/exonuclease/phosphatase"/>
    <property type="match status" value="1"/>
</dbReference>
<comment type="caution">
    <text evidence="1">The sequence shown here is derived from an EMBL/GenBank/DDBJ whole genome shotgun (WGS) entry which is preliminary data.</text>
</comment>
<organism evidence="1 2">
    <name type="scientific">Patella caerulea</name>
    <name type="common">Rayed Mediterranean limpet</name>
    <dbReference type="NCBI Taxonomy" id="87958"/>
    <lineage>
        <taxon>Eukaryota</taxon>
        <taxon>Metazoa</taxon>
        <taxon>Spiralia</taxon>
        <taxon>Lophotrochozoa</taxon>
        <taxon>Mollusca</taxon>
        <taxon>Gastropoda</taxon>
        <taxon>Patellogastropoda</taxon>
        <taxon>Patelloidea</taxon>
        <taxon>Patellidae</taxon>
        <taxon>Patella</taxon>
    </lineage>
</organism>
<dbReference type="AlphaFoldDB" id="A0AAN8GAH3"/>
<dbReference type="SUPFAM" id="SSF56219">
    <property type="entry name" value="DNase I-like"/>
    <property type="match status" value="1"/>
</dbReference>
<reference evidence="1 2" key="1">
    <citation type="submission" date="2024-01" db="EMBL/GenBank/DDBJ databases">
        <title>The genome of the rayed Mediterranean limpet Patella caerulea (Linnaeus, 1758).</title>
        <authorList>
            <person name="Anh-Thu Weber A."/>
            <person name="Halstead-Nussloch G."/>
        </authorList>
    </citation>
    <scope>NUCLEOTIDE SEQUENCE [LARGE SCALE GENOMIC DNA]</scope>
    <source>
        <strain evidence="1">AATW-2023a</strain>
        <tissue evidence="1">Whole specimen</tissue>
    </source>
</reference>
<dbReference type="InterPro" id="IPR036691">
    <property type="entry name" value="Endo/exonu/phosph_ase_sf"/>
</dbReference>
<accession>A0AAN8GAH3</accession>
<dbReference type="InterPro" id="IPR033125">
    <property type="entry name" value="DNASE_I_2"/>
</dbReference>
<name>A0AAN8GAH3_PATCE</name>
<dbReference type="Proteomes" id="UP001347796">
    <property type="component" value="Unassembled WGS sequence"/>
</dbReference>
<evidence type="ECO:0000313" key="2">
    <source>
        <dbReference type="Proteomes" id="UP001347796"/>
    </source>
</evidence>
<evidence type="ECO:0000313" key="1">
    <source>
        <dbReference type="EMBL" id="KAK6167016.1"/>
    </source>
</evidence>
<sequence>MNSVNCDIIGLCETFLVSNNVLDIPGYKWFGNNRKQIHRRSKRGNGGVGFLIKRDLIGTVFNIKVLDTSIEDILWLHITGMGTDLSMCIAICYLPPEGSTRPNEAEAFFENLTNQIYEYQQLGSIQIFGDFNARCADDSDTVEWVDGIGPREILDFNKNHHGKLFLDFLVVTNFVMLNGRVGVQDFTSISTKGKAVVDYVCVPHESLETIKHFNVLTMTDAIADIKLQPTSIPDHSMLIWEIHVDYKFNQRQHDVISPGHSLKRYQLRETPDDFLSFSNIDPLLYEKITAIEGNLQCQKDIQRAYSDFLELIKTEMDIKIPCKKTSALNFDIKKNNRTRKPYWNVELAAQWSHARNCEKLWLKSNSHVNKGKLKSEFCQARKCFDQLHRKVKRQYRQKLQDELTEKFECTNSTEFWKTIGQIGISNYRQNKIPWAVINEEGSLVTDP</sequence>
<evidence type="ECO:0008006" key="3">
    <source>
        <dbReference type="Google" id="ProtNLM"/>
    </source>
</evidence>
<dbReference type="PROSITE" id="PS00918">
    <property type="entry name" value="DNASE_I_2"/>
    <property type="match status" value="1"/>
</dbReference>
<protein>
    <recommendedName>
        <fullName evidence="3">Endonuclease/exonuclease/phosphatase domain-containing protein</fullName>
    </recommendedName>
</protein>
<dbReference type="EMBL" id="JAZGQO010000018">
    <property type="protein sequence ID" value="KAK6167016.1"/>
    <property type="molecule type" value="Genomic_DNA"/>
</dbReference>
<keyword evidence="2" id="KW-1185">Reference proteome</keyword>
<proteinExistence type="predicted"/>
<gene>
    <name evidence="1" type="ORF">SNE40_021128</name>
</gene>